<sequence>MFLSQIDAPLSLSLSHTHTPVHKSGQAIYRERKVWILGKVKVFCSRRRIIIMATGESHTSSGPPPLFSLSHSLTGLEGIYYTVKAGQKERKIGQAKRGRGTIFARSTGKINYMWGFGCIY</sequence>
<gene>
    <name evidence="1" type="ORF">I3842_01G275500</name>
</gene>
<evidence type="ECO:0000313" key="2">
    <source>
        <dbReference type="Proteomes" id="UP000811246"/>
    </source>
</evidence>
<dbReference type="Proteomes" id="UP000811246">
    <property type="component" value="Chromosome 1"/>
</dbReference>
<comment type="caution">
    <text evidence="1">The sequence shown here is derived from an EMBL/GenBank/DDBJ whole genome shotgun (WGS) entry which is preliminary data.</text>
</comment>
<dbReference type="AlphaFoldDB" id="A0A922KBW8"/>
<organism evidence="1 2">
    <name type="scientific">Carya illinoinensis</name>
    <name type="common">Pecan</name>
    <dbReference type="NCBI Taxonomy" id="32201"/>
    <lineage>
        <taxon>Eukaryota</taxon>
        <taxon>Viridiplantae</taxon>
        <taxon>Streptophyta</taxon>
        <taxon>Embryophyta</taxon>
        <taxon>Tracheophyta</taxon>
        <taxon>Spermatophyta</taxon>
        <taxon>Magnoliopsida</taxon>
        <taxon>eudicotyledons</taxon>
        <taxon>Gunneridae</taxon>
        <taxon>Pentapetalae</taxon>
        <taxon>rosids</taxon>
        <taxon>fabids</taxon>
        <taxon>Fagales</taxon>
        <taxon>Juglandaceae</taxon>
        <taxon>Carya</taxon>
    </lineage>
</organism>
<reference evidence="1" key="1">
    <citation type="submission" date="2021-01" db="EMBL/GenBank/DDBJ databases">
        <authorList>
            <person name="Lovell J.T."/>
            <person name="Bentley N."/>
            <person name="Bhattarai G."/>
            <person name="Jenkins J.W."/>
            <person name="Sreedasyam A."/>
            <person name="Alarcon Y."/>
            <person name="Bock C."/>
            <person name="Boston L."/>
            <person name="Carlson J."/>
            <person name="Cervantes K."/>
            <person name="Clermont K."/>
            <person name="Krom N."/>
            <person name="Kubenka K."/>
            <person name="Mamidi S."/>
            <person name="Mattison C."/>
            <person name="Monteros M."/>
            <person name="Pisani C."/>
            <person name="Plott C."/>
            <person name="Rajasekar S."/>
            <person name="Rhein H.S."/>
            <person name="Rohla C."/>
            <person name="Song M."/>
            <person name="Hilaire R.S."/>
            <person name="Shu S."/>
            <person name="Wells L."/>
            <person name="Wang X."/>
            <person name="Webber J."/>
            <person name="Heerema R.J."/>
            <person name="Klein P."/>
            <person name="Conner P."/>
            <person name="Grauke L."/>
            <person name="Grimwood J."/>
            <person name="Schmutz J."/>
            <person name="Randall J.J."/>
        </authorList>
    </citation>
    <scope>NUCLEOTIDE SEQUENCE</scope>
    <source>
        <tissue evidence="1">Leaf</tissue>
    </source>
</reference>
<proteinExistence type="predicted"/>
<name>A0A922KBW8_CARIL</name>
<evidence type="ECO:0000313" key="1">
    <source>
        <dbReference type="EMBL" id="KAG6734499.1"/>
    </source>
</evidence>
<accession>A0A922KBW8</accession>
<dbReference type="EMBL" id="CM031825">
    <property type="protein sequence ID" value="KAG6734499.1"/>
    <property type="molecule type" value="Genomic_DNA"/>
</dbReference>
<protein>
    <submittedName>
        <fullName evidence="1">Uncharacterized protein</fullName>
    </submittedName>
</protein>